<keyword evidence="1" id="KW-0472">Membrane</keyword>
<feature type="non-terminal residue" evidence="2">
    <location>
        <position position="1"/>
    </location>
</feature>
<reference evidence="2" key="1">
    <citation type="journal article" date="2014" name="Front. Microbiol.">
        <title>High frequency of phylogenetically diverse reductive dehalogenase-homologous genes in deep subseafloor sedimentary metagenomes.</title>
        <authorList>
            <person name="Kawai M."/>
            <person name="Futagami T."/>
            <person name="Toyoda A."/>
            <person name="Takaki Y."/>
            <person name="Nishi S."/>
            <person name="Hori S."/>
            <person name="Arai W."/>
            <person name="Tsubouchi T."/>
            <person name="Morono Y."/>
            <person name="Uchiyama I."/>
            <person name="Ito T."/>
            <person name="Fujiyama A."/>
            <person name="Inagaki F."/>
            <person name="Takami H."/>
        </authorList>
    </citation>
    <scope>NUCLEOTIDE SEQUENCE</scope>
    <source>
        <strain evidence="2">Expedition CK06-06</strain>
    </source>
</reference>
<gene>
    <name evidence="2" type="ORF">S12H4_26184</name>
</gene>
<dbReference type="AlphaFoldDB" id="X1RIE7"/>
<sequence>RPEFALGEWIITNLNQNLKNEEFNNIKGRLIIDLTNSCIILIFFLFLI</sequence>
<keyword evidence="1" id="KW-1133">Transmembrane helix</keyword>
<accession>X1RIE7</accession>
<organism evidence="2">
    <name type="scientific">marine sediment metagenome</name>
    <dbReference type="NCBI Taxonomy" id="412755"/>
    <lineage>
        <taxon>unclassified sequences</taxon>
        <taxon>metagenomes</taxon>
        <taxon>ecological metagenomes</taxon>
    </lineage>
</organism>
<protein>
    <submittedName>
        <fullName evidence="2">Uncharacterized protein</fullName>
    </submittedName>
</protein>
<evidence type="ECO:0000313" key="2">
    <source>
        <dbReference type="EMBL" id="GAI80487.1"/>
    </source>
</evidence>
<name>X1RIE7_9ZZZZ</name>
<feature type="transmembrane region" description="Helical" evidence="1">
    <location>
        <begin position="30"/>
        <end position="47"/>
    </location>
</feature>
<evidence type="ECO:0000256" key="1">
    <source>
        <dbReference type="SAM" id="Phobius"/>
    </source>
</evidence>
<keyword evidence="1" id="KW-0812">Transmembrane</keyword>
<comment type="caution">
    <text evidence="2">The sequence shown here is derived from an EMBL/GenBank/DDBJ whole genome shotgun (WGS) entry which is preliminary data.</text>
</comment>
<proteinExistence type="predicted"/>
<dbReference type="EMBL" id="BARW01014834">
    <property type="protein sequence ID" value="GAI80487.1"/>
    <property type="molecule type" value="Genomic_DNA"/>
</dbReference>